<dbReference type="RefSeq" id="XP_028259729.1">
    <property type="nucleotide sequence ID" value="XM_028403928.1"/>
</dbReference>
<dbReference type="GO" id="GO:0005096">
    <property type="term" value="F:GTPase activator activity"/>
    <property type="evidence" value="ECO:0007669"/>
    <property type="project" value="UniProtKB-KW"/>
</dbReference>
<dbReference type="SMART" id="SM00105">
    <property type="entry name" value="ArfGap"/>
    <property type="match status" value="1"/>
</dbReference>
<dbReference type="InterPro" id="IPR038508">
    <property type="entry name" value="ArfGAP_dom_sf"/>
</dbReference>
<dbReference type="PANTHER" id="PTHR46021:SF6">
    <property type="entry name" value="ARF-GAP WITH DUAL PH DOMAIN-CONTAINING PROTEIN 2"/>
    <property type="match status" value="1"/>
</dbReference>
<evidence type="ECO:0000259" key="10">
    <source>
        <dbReference type="PROSITE" id="PS50115"/>
    </source>
</evidence>
<gene>
    <name evidence="12" type="primary">adap2</name>
</gene>
<accession>A0A6P7IHC4</accession>
<dbReference type="FunFam" id="1.10.220.150:FF:000011">
    <property type="entry name" value="Arf-GAP with dual PH domain-containing protein 1"/>
    <property type="match status" value="1"/>
</dbReference>
<evidence type="ECO:0000256" key="1">
    <source>
        <dbReference type="ARBA" id="ARBA00004496"/>
    </source>
</evidence>
<keyword evidence="3" id="KW-0963">Cytoplasm</keyword>
<dbReference type="InterPro" id="IPR011993">
    <property type="entry name" value="PH-like_dom_sf"/>
</dbReference>
<dbReference type="GO" id="GO:0005547">
    <property type="term" value="F:phosphatidylinositol-3,4,5-trisphosphate binding"/>
    <property type="evidence" value="ECO:0007669"/>
    <property type="project" value="TreeGrafter"/>
</dbReference>
<dbReference type="Proteomes" id="UP000515145">
    <property type="component" value="Chromosome 1"/>
</dbReference>
<dbReference type="FunFam" id="2.30.29.30:FF:000080">
    <property type="entry name" value="Arf-GAP with dual PH domain-containing protein 1"/>
    <property type="match status" value="1"/>
</dbReference>
<dbReference type="GO" id="GO:0005737">
    <property type="term" value="C:cytoplasm"/>
    <property type="evidence" value="ECO:0007669"/>
    <property type="project" value="UniProtKB-SubCell"/>
</dbReference>
<evidence type="ECO:0000256" key="3">
    <source>
        <dbReference type="ARBA" id="ARBA00022490"/>
    </source>
</evidence>
<name>A0A6P7IHC4_9TELE</name>
<evidence type="ECO:0000313" key="12">
    <source>
        <dbReference type="RefSeq" id="XP_028259729.1"/>
    </source>
</evidence>
<keyword evidence="4" id="KW-0479">Metal-binding</keyword>
<dbReference type="Gene3D" id="1.10.220.150">
    <property type="entry name" value="Arf GTPase activating protein"/>
    <property type="match status" value="1"/>
</dbReference>
<dbReference type="PROSITE" id="PS50003">
    <property type="entry name" value="PH_DOMAIN"/>
    <property type="match status" value="1"/>
</dbReference>
<dbReference type="Pfam" id="PF00169">
    <property type="entry name" value="PH"/>
    <property type="match status" value="1"/>
</dbReference>
<feature type="domain" description="PH" evidence="9">
    <location>
        <begin position="255"/>
        <end position="361"/>
    </location>
</feature>
<dbReference type="SUPFAM" id="SSF57863">
    <property type="entry name" value="ArfGap/RecO-like zinc finger"/>
    <property type="match status" value="1"/>
</dbReference>
<dbReference type="AlphaFoldDB" id="A0A6P7IHC4"/>
<dbReference type="InterPro" id="IPR037849">
    <property type="entry name" value="PH1_ADAP"/>
</dbReference>
<evidence type="ECO:0000256" key="8">
    <source>
        <dbReference type="PROSITE-ProRule" id="PRU00288"/>
    </source>
</evidence>
<keyword evidence="11" id="KW-1185">Reference proteome</keyword>
<dbReference type="OrthoDB" id="73919at2759"/>
<dbReference type="GO" id="GO:1902936">
    <property type="term" value="F:phosphatidylinositol bisphosphate binding"/>
    <property type="evidence" value="ECO:0007669"/>
    <property type="project" value="InterPro"/>
</dbReference>
<dbReference type="PANTHER" id="PTHR46021">
    <property type="entry name" value="ARF-GAP WITH DUAL PH DOMAIN-CONTAINING PROTEIN 1-LIKE PROTEIN"/>
    <property type="match status" value="1"/>
</dbReference>
<dbReference type="Gene3D" id="2.30.29.30">
    <property type="entry name" value="Pleckstrin-homology domain (PH domain)/Phosphotyrosine-binding domain (PTB)"/>
    <property type="match status" value="2"/>
</dbReference>
<dbReference type="SUPFAM" id="SSF50729">
    <property type="entry name" value="PH domain-like"/>
    <property type="match status" value="2"/>
</dbReference>
<keyword evidence="2" id="KW-0343">GTPase activation</keyword>
<evidence type="ECO:0000256" key="4">
    <source>
        <dbReference type="ARBA" id="ARBA00022723"/>
    </source>
</evidence>
<dbReference type="InterPro" id="IPR052589">
    <property type="entry name" value="Arf-GAP_dual-PH_domain"/>
</dbReference>
<evidence type="ECO:0000256" key="7">
    <source>
        <dbReference type="ARBA" id="ARBA00022833"/>
    </source>
</evidence>
<protein>
    <submittedName>
        <fullName evidence="12">Arf-GAP with dual PH domain-containing protein 2</fullName>
    </submittedName>
</protein>
<keyword evidence="7" id="KW-0862">Zinc</keyword>
<dbReference type="CTD" id="55803"/>
<dbReference type="InterPro" id="IPR001164">
    <property type="entry name" value="ArfGAP_dom"/>
</dbReference>
<comment type="subcellular location">
    <subcellularLocation>
        <location evidence="1">Cytoplasm</location>
    </subcellularLocation>
</comment>
<dbReference type="FunFam" id="2.30.29.30:FF:000099">
    <property type="entry name" value="Arf-GAP with dual PH domain-containing protein 1"/>
    <property type="match status" value="1"/>
</dbReference>
<organism evidence="11 12">
    <name type="scientific">Parambassis ranga</name>
    <name type="common">Indian glassy fish</name>
    <dbReference type="NCBI Taxonomy" id="210632"/>
    <lineage>
        <taxon>Eukaryota</taxon>
        <taxon>Metazoa</taxon>
        <taxon>Chordata</taxon>
        <taxon>Craniata</taxon>
        <taxon>Vertebrata</taxon>
        <taxon>Euteleostomi</taxon>
        <taxon>Actinopterygii</taxon>
        <taxon>Neopterygii</taxon>
        <taxon>Teleostei</taxon>
        <taxon>Neoteleostei</taxon>
        <taxon>Acanthomorphata</taxon>
        <taxon>Ovalentaria</taxon>
        <taxon>Ambassidae</taxon>
        <taxon>Parambassis</taxon>
    </lineage>
</organism>
<keyword evidence="6 8" id="KW-0863">Zinc-finger</keyword>
<dbReference type="GO" id="GO:0008270">
    <property type="term" value="F:zinc ion binding"/>
    <property type="evidence" value="ECO:0007669"/>
    <property type="project" value="UniProtKB-KW"/>
</dbReference>
<dbReference type="CDD" id="cd13252">
    <property type="entry name" value="PH1_ADAP"/>
    <property type="match status" value="1"/>
</dbReference>
<dbReference type="InterPro" id="IPR001849">
    <property type="entry name" value="PH_domain"/>
</dbReference>
<evidence type="ECO:0000256" key="2">
    <source>
        <dbReference type="ARBA" id="ARBA00022468"/>
    </source>
</evidence>
<evidence type="ECO:0000259" key="9">
    <source>
        <dbReference type="PROSITE" id="PS50003"/>
    </source>
</evidence>
<evidence type="ECO:0000256" key="5">
    <source>
        <dbReference type="ARBA" id="ARBA00022737"/>
    </source>
</evidence>
<dbReference type="SMART" id="SM00233">
    <property type="entry name" value="PH"/>
    <property type="match status" value="2"/>
</dbReference>
<evidence type="ECO:0000256" key="6">
    <source>
        <dbReference type="ARBA" id="ARBA00022771"/>
    </source>
</evidence>
<dbReference type="InterPro" id="IPR037278">
    <property type="entry name" value="ARFGAP/RecO"/>
</dbReference>
<evidence type="ECO:0000313" key="11">
    <source>
        <dbReference type="Proteomes" id="UP000515145"/>
    </source>
</evidence>
<dbReference type="InParanoid" id="A0A6P7IHC4"/>
<reference evidence="12" key="1">
    <citation type="submission" date="2025-08" db="UniProtKB">
        <authorList>
            <consortium name="RefSeq"/>
        </authorList>
    </citation>
    <scope>IDENTIFICATION</scope>
</reference>
<sequence>MASLERNNRILIDLVRQPGNNLCADCGAPEPDWASYTLGVFICLNCSGMHRNLPAVSKVKSIRLDLWDSSLVEFMQERGNSAARAIFEKCVPAFFYRPQQKDCIVLKDQWIRAKYERREFTGENNHVQTYSTDLFEATLWKKGKDNKQFLKRMFLLSQTDFTLRYFIKEDSKVPKAVISMKDLNADFQPEKIGHAHGLQISYMEDERTRNLFVYHENGEMIVSFFNAIRATRLAYLLKKHPPLQDKDLIHQLTTHCLKEGYMEKTGPTQREPFKKRWFTLCSMKRKLLYFKSPLDASELGAVFIGTESHGYSVSESSSRSTRGGRWHCGIMLETPGRQFVFMCEQEQEQREWLEAFMKIISQPMTPEDYANEANLRRGK</sequence>
<dbReference type="PROSITE" id="PS50115">
    <property type="entry name" value="ARFGAP"/>
    <property type="match status" value="1"/>
</dbReference>
<dbReference type="Pfam" id="PF01412">
    <property type="entry name" value="ArfGap"/>
    <property type="match status" value="1"/>
</dbReference>
<feature type="domain" description="Arf-GAP" evidence="10">
    <location>
        <begin position="8"/>
        <end position="134"/>
    </location>
</feature>
<dbReference type="PRINTS" id="PR00405">
    <property type="entry name" value="REVINTRACTNG"/>
</dbReference>
<keyword evidence="5" id="KW-0677">Repeat</keyword>
<dbReference type="GO" id="GO:0007507">
    <property type="term" value="P:heart development"/>
    <property type="evidence" value="ECO:0007669"/>
    <property type="project" value="TreeGrafter"/>
</dbReference>
<dbReference type="GeneID" id="114434604"/>
<dbReference type="GO" id="GO:0005886">
    <property type="term" value="C:plasma membrane"/>
    <property type="evidence" value="ECO:0007669"/>
    <property type="project" value="TreeGrafter"/>
</dbReference>
<proteinExistence type="predicted"/>